<comment type="caution">
    <text evidence="1">The sequence shown here is derived from an EMBL/GenBank/DDBJ whole genome shotgun (WGS) entry which is preliminary data.</text>
</comment>
<proteinExistence type="predicted"/>
<accession>A0A1X1RJF7</accession>
<dbReference type="AlphaFoldDB" id="A0A1X1RJF7"/>
<dbReference type="EMBL" id="LQOJ01000018">
    <property type="protein sequence ID" value="ORV07661.1"/>
    <property type="molecule type" value="Genomic_DNA"/>
</dbReference>
<evidence type="ECO:0000313" key="2">
    <source>
        <dbReference type="Proteomes" id="UP000193484"/>
    </source>
</evidence>
<sequence length="239" mass="25200">MAATEEPEMSDTFLPEPGATAEAVQIGLCAGGLVRTWRGSGESKLWSLADAAQLRLRQGTGVIARTEQEQNRYREIGLLDEDSGTLLIRGRHPVSTEDGTVQFDATVLGLEPAREPSTSVYDDARGVLAQAVAFTARTENGFLLVEAGGWDAAPQPYCLFVVTGQGGDPVVLIETAPPPHGSKIWEQHIVAGADGSTVRAPANPASLDAAPVIMLDACATWAIPPWDLALTFGIRPTAG</sequence>
<dbReference type="Proteomes" id="UP000193484">
    <property type="component" value="Unassembled WGS sequence"/>
</dbReference>
<protein>
    <submittedName>
        <fullName evidence="1">Uncharacterized protein</fullName>
    </submittedName>
</protein>
<gene>
    <name evidence="1" type="ORF">AWC04_02875</name>
</gene>
<reference evidence="1 2" key="1">
    <citation type="submission" date="2016-01" db="EMBL/GenBank/DDBJ databases">
        <title>The new phylogeny of the genus Mycobacterium.</title>
        <authorList>
            <person name="Tarcisio F."/>
            <person name="Conor M."/>
            <person name="Antonella G."/>
            <person name="Elisabetta G."/>
            <person name="Giulia F.S."/>
            <person name="Sara T."/>
            <person name="Anna F."/>
            <person name="Clotilde B."/>
            <person name="Roberto B."/>
            <person name="Veronica D.S."/>
            <person name="Fabio R."/>
            <person name="Monica P."/>
            <person name="Olivier J."/>
            <person name="Enrico T."/>
            <person name="Nicola S."/>
        </authorList>
    </citation>
    <scope>NUCLEOTIDE SEQUENCE [LARGE SCALE GENOMIC DNA]</scope>
    <source>
        <strain evidence="1 2">DSM 44179</strain>
    </source>
</reference>
<dbReference type="RefSeq" id="WP_085092906.1">
    <property type="nucleotide sequence ID" value="NZ_AP022603.1"/>
</dbReference>
<name>A0A1X1RJF7_MYCFA</name>
<organism evidence="1 2">
    <name type="scientific">Mycolicibacterium fallax</name>
    <name type="common">Mycobacterium fallax</name>
    <dbReference type="NCBI Taxonomy" id="1793"/>
    <lineage>
        <taxon>Bacteria</taxon>
        <taxon>Bacillati</taxon>
        <taxon>Actinomycetota</taxon>
        <taxon>Actinomycetes</taxon>
        <taxon>Mycobacteriales</taxon>
        <taxon>Mycobacteriaceae</taxon>
        <taxon>Mycolicibacterium</taxon>
    </lineage>
</organism>
<evidence type="ECO:0000313" key="1">
    <source>
        <dbReference type="EMBL" id="ORV07661.1"/>
    </source>
</evidence>
<dbReference type="OrthoDB" id="4376098at2"/>
<keyword evidence="2" id="KW-1185">Reference proteome</keyword>
<dbReference type="STRING" id="1793.AWC04_02875"/>